<evidence type="ECO:0000313" key="1">
    <source>
        <dbReference type="EMBL" id="KAJ4443849.1"/>
    </source>
</evidence>
<dbReference type="Proteomes" id="UP001148838">
    <property type="component" value="Unassembled WGS sequence"/>
</dbReference>
<comment type="caution">
    <text evidence="1">The sequence shown here is derived from an EMBL/GenBank/DDBJ whole genome shotgun (WGS) entry which is preliminary data.</text>
</comment>
<proteinExistence type="predicted"/>
<sequence>VLSSNIGLFATSPKSKREDHTHKKNIIKNSIVKRLSYRNHAGNIVAEKKTGDDCRLEVDLSPVFNVTRSLLRGKETHYLDARLNIRTMYELYCSKHEGTKVKYDFYRQYFGDNFNYRFGRPQIDTCCMCEELNIKIRNPHLKDSAKLAAKAELEVHLRRSRKFDNTMKNMKTLCDENEEICALAFDFMQNAPHQTFRYKTFFIAANMAKCFQCT</sequence>
<feature type="non-terminal residue" evidence="1">
    <location>
        <position position="1"/>
    </location>
</feature>
<gene>
    <name evidence="1" type="ORF">ANN_05636</name>
</gene>
<accession>A0ABQ8TBD2</accession>
<keyword evidence="2" id="KW-1185">Reference proteome</keyword>
<protein>
    <submittedName>
        <fullName evidence="1">Uncharacterized protein</fullName>
    </submittedName>
</protein>
<reference evidence="1 2" key="1">
    <citation type="journal article" date="2022" name="Allergy">
        <title>Genome assembly and annotation of Periplaneta americana reveal a comprehensive cockroach allergen profile.</title>
        <authorList>
            <person name="Wang L."/>
            <person name="Xiong Q."/>
            <person name="Saelim N."/>
            <person name="Wang L."/>
            <person name="Nong W."/>
            <person name="Wan A.T."/>
            <person name="Shi M."/>
            <person name="Liu X."/>
            <person name="Cao Q."/>
            <person name="Hui J.H.L."/>
            <person name="Sookrung N."/>
            <person name="Leung T.F."/>
            <person name="Tungtrongchitr A."/>
            <person name="Tsui S.K.W."/>
        </authorList>
    </citation>
    <scope>NUCLEOTIDE SEQUENCE [LARGE SCALE GENOMIC DNA]</scope>
    <source>
        <strain evidence="1">PWHHKU_190912</strain>
    </source>
</reference>
<dbReference type="EMBL" id="JAJSOF020000013">
    <property type="protein sequence ID" value="KAJ4443849.1"/>
    <property type="molecule type" value="Genomic_DNA"/>
</dbReference>
<name>A0ABQ8TBD2_PERAM</name>
<organism evidence="1 2">
    <name type="scientific">Periplaneta americana</name>
    <name type="common">American cockroach</name>
    <name type="synonym">Blatta americana</name>
    <dbReference type="NCBI Taxonomy" id="6978"/>
    <lineage>
        <taxon>Eukaryota</taxon>
        <taxon>Metazoa</taxon>
        <taxon>Ecdysozoa</taxon>
        <taxon>Arthropoda</taxon>
        <taxon>Hexapoda</taxon>
        <taxon>Insecta</taxon>
        <taxon>Pterygota</taxon>
        <taxon>Neoptera</taxon>
        <taxon>Polyneoptera</taxon>
        <taxon>Dictyoptera</taxon>
        <taxon>Blattodea</taxon>
        <taxon>Blattoidea</taxon>
        <taxon>Blattidae</taxon>
        <taxon>Blattinae</taxon>
        <taxon>Periplaneta</taxon>
    </lineage>
</organism>
<evidence type="ECO:0000313" key="2">
    <source>
        <dbReference type="Proteomes" id="UP001148838"/>
    </source>
</evidence>